<gene>
    <name evidence="2" type="ORF">PIB30_030191</name>
</gene>
<sequence length="112" mass="11988">MAAVVGEGAIEPENRPVFTPEAATKPSFLPVEPYPLPPSCRLRRRRRFSFFIASSTARLASRHPQLPSPRVVHAGYSVPVTEIGRGRGSVSGAAGAASRLHGDQLPSNLELC</sequence>
<reference evidence="2 3" key="1">
    <citation type="journal article" date="2023" name="Plants (Basel)">
        <title>Bridging the Gap: Combining Genomics and Transcriptomics Approaches to Understand Stylosanthes scabra, an Orphan Legume from the Brazilian Caatinga.</title>
        <authorList>
            <person name="Ferreira-Neto J.R.C."/>
            <person name="da Silva M.D."/>
            <person name="Binneck E."/>
            <person name="de Melo N.F."/>
            <person name="da Silva R.H."/>
            <person name="de Melo A.L.T.M."/>
            <person name="Pandolfi V."/>
            <person name="Bustamante F.O."/>
            <person name="Brasileiro-Vidal A.C."/>
            <person name="Benko-Iseppon A.M."/>
        </authorList>
    </citation>
    <scope>NUCLEOTIDE SEQUENCE [LARGE SCALE GENOMIC DNA]</scope>
    <source>
        <tissue evidence="2">Leaves</tissue>
    </source>
</reference>
<protein>
    <submittedName>
        <fullName evidence="2">Uncharacterized protein</fullName>
    </submittedName>
</protein>
<organism evidence="2 3">
    <name type="scientific">Stylosanthes scabra</name>
    <dbReference type="NCBI Taxonomy" id="79078"/>
    <lineage>
        <taxon>Eukaryota</taxon>
        <taxon>Viridiplantae</taxon>
        <taxon>Streptophyta</taxon>
        <taxon>Embryophyta</taxon>
        <taxon>Tracheophyta</taxon>
        <taxon>Spermatophyta</taxon>
        <taxon>Magnoliopsida</taxon>
        <taxon>eudicotyledons</taxon>
        <taxon>Gunneridae</taxon>
        <taxon>Pentapetalae</taxon>
        <taxon>rosids</taxon>
        <taxon>fabids</taxon>
        <taxon>Fabales</taxon>
        <taxon>Fabaceae</taxon>
        <taxon>Papilionoideae</taxon>
        <taxon>50 kb inversion clade</taxon>
        <taxon>dalbergioids sensu lato</taxon>
        <taxon>Dalbergieae</taxon>
        <taxon>Pterocarpus clade</taxon>
        <taxon>Stylosanthes</taxon>
    </lineage>
</organism>
<dbReference type="EMBL" id="JASCZI010090746">
    <property type="protein sequence ID" value="MED6145972.1"/>
    <property type="molecule type" value="Genomic_DNA"/>
</dbReference>
<proteinExistence type="predicted"/>
<evidence type="ECO:0000313" key="2">
    <source>
        <dbReference type="EMBL" id="MED6145972.1"/>
    </source>
</evidence>
<comment type="caution">
    <text evidence="2">The sequence shown here is derived from an EMBL/GenBank/DDBJ whole genome shotgun (WGS) entry which is preliminary data.</text>
</comment>
<accession>A0ABU6TB86</accession>
<keyword evidence="3" id="KW-1185">Reference proteome</keyword>
<evidence type="ECO:0000256" key="1">
    <source>
        <dbReference type="SAM" id="MobiDB-lite"/>
    </source>
</evidence>
<feature type="region of interest" description="Disordered" evidence="1">
    <location>
        <begin position="1"/>
        <end position="21"/>
    </location>
</feature>
<name>A0ABU6TB86_9FABA</name>
<dbReference type="Proteomes" id="UP001341840">
    <property type="component" value="Unassembled WGS sequence"/>
</dbReference>
<evidence type="ECO:0000313" key="3">
    <source>
        <dbReference type="Proteomes" id="UP001341840"/>
    </source>
</evidence>